<evidence type="ECO:0000256" key="16">
    <source>
        <dbReference type="RuleBase" id="RU004460"/>
    </source>
</evidence>
<dbReference type="GO" id="GO:0006302">
    <property type="term" value="P:double-strand break repair"/>
    <property type="evidence" value="ECO:0007669"/>
    <property type="project" value="TreeGrafter"/>
</dbReference>
<dbReference type="InterPro" id="IPR012337">
    <property type="entry name" value="RNaseH-like_sf"/>
</dbReference>
<dbReference type="RefSeq" id="WP_001917983.1">
    <property type="nucleotide sequence ID" value="NZ_JH976563.1"/>
</dbReference>
<comment type="similarity">
    <text evidence="1 16">Belongs to the DNA polymerase type-A family.</text>
</comment>
<dbReference type="Gene3D" id="3.40.50.1010">
    <property type="entry name" value="5'-nuclease"/>
    <property type="match status" value="1"/>
</dbReference>
<dbReference type="SUPFAM" id="SSF88723">
    <property type="entry name" value="PIN domain-like"/>
    <property type="match status" value="1"/>
</dbReference>
<dbReference type="PROSITE" id="PS00447">
    <property type="entry name" value="DNA_POLYMERASE_A"/>
    <property type="match status" value="1"/>
</dbReference>
<dbReference type="SUPFAM" id="SSF56672">
    <property type="entry name" value="DNA/RNA polymerases"/>
    <property type="match status" value="1"/>
</dbReference>
<dbReference type="SMART" id="SM00474">
    <property type="entry name" value="35EXOc"/>
    <property type="match status" value="1"/>
</dbReference>
<organism evidence="20 21">
    <name type="scientific">Helicobacter pylori GAM100Ai</name>
    <dbReference type="NCBI Taxonomy" id="1159019"/>
    <lineage>
        <taxon>Bacteria</taxon>
        <taxon>Pseudomonadati</taxon>
        <taxon>Campylobacterota</taxon>
        <taxon>Epsilonproteobacteria</taxon>
        <taxon>Campylobacterales</taxon>
        <taxon>Helicobacteraceae</taxon>
        <taxon>Helicobacter</taxon>
    </lineage>
</organism>
<keyword evidence="4 16" id="KW-0808">Transferase</keyword>
<dbReference type="GO" id="GO:0003887">
    <property type="term" value="F:DNA-directed DNA polymerase activity"/>
    <property type="evidence" value="ECO:0007669"/>
    <property type="project" value="UniProtKB-UniRule"/>
</dbReference>
<comment type="caution">
    <text evidence="20">The sequence shown here is derived from an EMBL/GenBank/DDBJ whole genome shotgun (WGS) entry which is preliminary data.</text>
</comment>
<dbReference type="NCBIfam" id="NF004397">
    <property type="entry name" value="PRK05755.1"/>
    <property type="match status" value="1"/>
</dbReference>
<feature type="domain" description="5'-3' exonuclease" evidence="18">
    <location>
        <begin position="6"/>
        <end position="266"/>
    </location>
</feature>
<dbReference type="InterPro" id="IPR020046">
    <property type="entry name" value="5-3_exonucl_a-hlix_arch_N"/>
</dbReference>
<protein>
    <recommendedName>
        <fullName evidence="3 15">DNA polymerase I</fullName>
        <ecNumber evidence="2 15">2.7.7.7</ecNumber>
    </recommendedName>
</protein>
<dbReference type="SMART" id="SM00482">
    <property type="entry name" value="POLAc"/>
    <property type="match status" value="1"/>
</dbReference>
<dbReference type="GO" id="GO:0003677">
    <property type="term" value="F:DNA binding"/>
    <property type="evidence" value="ECO:0007669"/>
    <property type="project" value="UniProtKB-UniRule"/>
</dbReference>
<dbReference type="CDD" id="cd09859">
    <property type="entry name" value="PIN_53EXO"/>
    <property type="match status" value="1"/>
</dbReference>
<dbReference type="PANTHER" id="PTHR10133:SF27">
    <property type="entry name" value="DNA POLYMERASE NU"/>
    <property type="match status" value="1"/>
</dbReference>
<evidence type="ECO:0000259" key="19">
    <source>
        <dbReference type="SMART" id="SM00482"/>
    </source>
</evidence>
<evidence type="ECO:0000256" key="5">
    <source>
        <dbReference type="ARBA" id="ARBA00022695"/>
    </source>
</evidence>
<keyword evidence="12 16" id="KW-0238">DNA-binding</keyword>
<dbReference type="InterPro" id="IPR043502">
    <property type="entry name" value="DNA/RNA_pol_sf"/>
</dbReference>
<dbReference type="GO" id="GO:0006261">
    <property type="term" value="P:DNA-templated DNA replication"/>
    <property type="evidence" value="ECO:0007669"/>
    <property type="project" value="UniProtKB-UniRule"/>
</dbReference>
<gene>
    <name evidence="16" type="primary">polA</name>
    <name evidence="20" type="ORF">HMPREF1391_00344</name>
</gene>
<dbReference type="SUPFAM" id="SSF53098">
    <property type="entry name" value="Ribonuclease H-like"/>
    <property type="match status" value="1"/>
</dbReference>
<dbReference type="InterPro" id="IPR020045">
    <property type="entry name" value="DNA_polI_H3TH"/>
</dbReference>
<dbReference type="InterPro" id="IPR036397">
    <property type="entry name" value="RNaseH_sf"/>
</dbReference>
<keyword evidence="7" id="KW-0540">Nuclease</keyword>
<evidence type="ECO:0000256" key="1">
    <source>
        <dbReference type="ARBA" id="ARBA00007705"/>
    </source>
</evidence>
<dbReference type="GO" id="GO:0008408">
    <property type="term" value="F:3'-5' exonuclease activity"/>
    <property type="evidence" value="ECO:0007669"/>
    <property type="project" value="InterPro"/>
</dbReference>
<dbReference type="SUPFAM" id="SSF47807">
    <property type="entry name" value="5' to 3' exonuclease, C-terminal subdomain"/>
    <property type="match status" value="1"/>
</dbReference>
<dbReference type="Pfam" id="PF00476">
    <property type="entry name" value="DNA_pol_A"/>
    <property type="match status" value="1"/>
</dbReference>
<dbReference type="PANTHER" id="PTHR10133">
    <property type="entry name" value="DNA POLYMERASE I"/>
    <property type="match status" value="1"/>
</dbReference>
<keyword evidence="13 16" id="KW-0234">DNA repair</keyword>
<dbReference type="Pfam" id="PF01367">
    <property type="entry name" value="5_3_exonuc"/>
    <property type="match status" value="1"/>
</dbReference>
<evidence type="ECO:0000256" key="2">
    <source>
        <dbReference type="ARBA" id="ARBA00012417"/>
    </source>
</evidence>
<dbReference type="GO" id="GO:0008409">
    <property type="term" value="F:5'-3' exonuclease activity"/>
    <property type="evidence" value="ECO:0007669"/>
    <property type="project" value="InterPro"/>
</dbReference>
<dbReference type="SMART" id="SM00475">
    <property type="entry name" value="53EXOc"/>
    <property type="match status" value="1"/>
</dbReference>
<dbReference type="SMART" id="SM00279">
    <property type="entry name" value="HhH2"/>
    <property type="match status" value="1"/>
</dbReference>
<dbReference type="Pfam" id="PF02739">
    <property type="entry name" value="5_3_exonuc_N"/>
    <property type="match status" value="1"/>
</dbReference>
<evidence type="ECO:0000259" key="17">
    <source>
        <dbReference type="SMART" id="SM00474"/>
    </source>
</evidence>
<evidence type="ECO:0000256" key="12">
    <source>
        <dbReference type="ARBA" id="ARBA00023125"/>
    </source>
</evidence>
<evidence type="ECO:0000256" key="9">
    <source>
        <dbReference type="ARBA" id="ARBA00022801"/>
    </source>
</evidence>
<evidence type="ECO:0000256" key="8">
    <source>
        <dbReference type="ARBA" id="ARBA00022763"/>
    </source>
</evidence>
<dbReference type="Gene3D" id="3.30.70.370">
    <property type="match status" value="1"/>
</dbReference>
<accession>A0AB72ZW88</accession>
<dbReference type="InterPro" id="IPR002298">
    <property type="entry name" value="DNA_polymerase_A"/>
</dbReference>
<dbReference type="PRINTS" id="PR00868">
    <property type="entry name" value="DNAPOLI"/>
</dbReference>
<dbReference type="InterPro" id="IPR018320">
    <property type="entry name" value="DNA_polymerase_1"/>
</dbReference>
<dbReference type="Proteomes" id="UP000001345">
    <property type="component" value="Unassembled WGS sequence"/>
</dbReference>
<dbReference type="InterPro" id="IPR029060">
    <property type="entry name" value="PIN-like_dom_sf"/>
</dbReference>
<evidence type="ECO:0000256" key="14">
    <source>
        <dbReference type="ARBA" id="ARBA00049244"/>
    </source>
</evidence>
<keyword evidence="11 16" id="KW-0239">DNA-directed DNA polymerase</keyword>
<dbReference type="InterPro" id="IPR001098">
    <property type="entry name" value="DNA-dir_DNA_pol_A_palm_dom"/>
</dbReference>
<evidence type="ECO:0000313" key="20">
    <source>
        <dbReference type="EMBL" id="EKQ72709.1"/>
    </source>
</evidence>
<evidence type="ECO:0000256" key="11">
    <source>
        <dbReference type="ARBA" id="ARBA00022932"/>
    </source>
</evidence>
<keyword evidence="6 16" id="KW-0235">DNA replication</keyword>
<dbReference type="InterPro" id="IPR036279">
    <property type="entry name" value="5-3_exonuclease_C_sf"/>
</dbReference>
<name>A0AB72ZW88_HELPX</name>
<dbReference type="CDD" id="cd09898">
    <property type="entry name" value="H3TH_53EXO"/>
    <property type="match status" value="1"/>
</dbReference>
<dbReference type="EC" id="2.7.7.7" evidence="2 15"/>
<evidence type="ECO:0000256" key="13">
    <source>
        <dbReference type="ARBA" id="ARBA00023204"/>
    </source>
</evidence>
<feature type="domain" description="3'-5' exonuclease" evidence="17">
    <location>
        <begin position="338"/>
        <end position="509"/>
    </location>
</feature>
<dbReference type="InterPro" id="IPR019760">
    <property type="entry name" value="DNA-dir_DNA_pol_A_CS"/>
</dbReference>
<dbReference type="Gene3D" id="1.20.1060.10">
    <property type="entry name" value="Taq DNA Polymerase, Chain T, domain 4"/>
    <property type="match status" value="1"/>
</dbReference>
<evidence type="ECO:0000256" key="6">
    <source>
        <dbReference type="ARBA" id="ARBA00022705"/>
    </source>
</evidence>
<dbReference type="FunFam" id="1.10.150.20:FF:000003">
    <property type="entry name" value="DNA polymerase I"/>
    <property type="match status" value="1"/>
</dbReference>
<evidence type="ECO:0000256" key="3">
    <source>
        <dbReference type="ARBA" id="ARBA00020311"/>
    </source>
</evidence>
<dbReference type="InterPro" id="IPR008918">
    <property type="entry name" value="HhH2"/>
</dbReference>
<evidence type="ECO:0000256" key="15">
    <source>
        <dbReference type="NCBIfam" id="TIGR00593"/>
    </source>
</evidence>
<reference evidence="21" key="1">
    <citation type="submission" date="2023-07" db="EMBL/GenBank/DDBJ databases">
        <authorList>
            <person name="Weinstock G."/>
            <person name="Sodergren E."/>
            <person name="Lobos E.A."/>
            <person name="Fulton L."/>
            <person name="Fulton R."/>
            <person name="Courtney L."/>
            <person name="Fronick C."/>
            <person name="O'Laughlin M."/>
            <person name="Godfrey J."/>
            <person name="Wilson R.M."/>
            <person name="Miner T."/>
            <person name="Farmer C."/>
            <person name="Delehaunty K."/>
            <person name="Cordes M."/>
            <person name="Minx P."/>
            <person name="Tomlinson C."/>
            <person name="Chen J."/>
            <person name="Wollam A."/>
            <person name="Pepin K.H."/>
            <person name="Bhonagiri V."/>
            <person name="Zhang X."/>
            <person name="Suruliraj S."/>
            <person name="Antonio M."/>
            <person name="Secka O."/>
            <person name="Thomas J."/>
            <person name="Warren W."/>
            <person name="Mitreva M."/>
            <person name="Mardis E.R."/>
            <person name="Wilson R.K."/>
        </authorList>
    </citation>
    <scope>NUCLEOTIDE SEQUENCE [LARGE SCALE GENOMIC DNA]</scope>
    <source>
        <strain evidence="21">GAM100Ai</strain>
    </source>
</reference>
<evidence type="ECO:0000259" key="18">
    <source>
        <dbReference type="SMART" id="SM00475"/>
    </source>
</evidence>
<evidence type="ECO:0000313" key="21">
    <source>
        <dbReference type="Proteomes" id="UP000001345"/>
    </source>
</evidence>
<dbReference type="InterPro" id="IPR002562">
    <property type="entry name" value="3'-5'_exonuclease_dom"/>
</dbReference>
<sequence length="911" mass="103696">MEQPVIKEGTLALIDTFAYLFRSYYMSAKTKPLTNDKGFPTGLLTGLVGMVKKFYKDRKNMPFIVFALESQTKTKRAEKLGEYKQNRKDAPKEMLLQIPIALEWLQKMGFTCVEMSGFEADDVIATLATLSPYKTRIYSKDKDFNQLLSDKIALFDGKTEFLAQDCVEKYGILPSQFTDYQGIVGDSSDNYKGIKGIGSKNAKELLQQLGSLEKIYENLDLAKNLLSPKMYQALIQDKESAFLSKELATLERGCIQEFDFLSCAFPSENPLLKIKDELKEYGFISTLRDLENSPTPLIVENVPALDNAPILNSVPTLDSTPILNNASALDNAPKKSRMIVLESAEPLSAFLEKLKNPNARVFMRLVLDKDKKILALAFLLQDQGYFLPLEEALFSPFSLEFLQNAFSQMLQHACIIGHDLKPLLSFLKAKYQVPLENIRIQDTQILAFLKNPEKVGFDEVLKEYLKEDLIPHEKIKDFKTKSKAEKSEQLNMELNALKRLCEYFEKGGLEEGLLILASGIETPFVKVLMGMELQGFKIDAPYFKRLEQEFKDELHVLERQILDLIGVDFNLNSPKQLGEVLYEKLGLPKNKSHSTDEKNLLKILDKHPSIPLILEYRELNKLFNTYTTPLLRLKDKDDKIHTTFIQTGTATGRLSSHSPNLQNIPVRSPKGLLIRKGFIASSKEYCLLGVDYSQIELRLLAHFSQDKDLMEAFLKGRDIHLETSKALFGEDLAKEKRSIAKSINFGLVYGMGSKKLSETLSIPLSEAKSYIEAYFKRFPSIKDYLNGMREEILKTSKAFTLLGRYRVFDFNGVNDYVKGNYLREGVNAIFQGSASDLLKLGMLKVSERFKNNPSVRLLLQVHDELIFEIEEKNAPELQQEIQRILNDEVYPLRVPLETSAFIAKRWNELKG</sequence>
<dbReference type="Gene3D" id="1.10.150.20">
    <property type="entry name" value="5' to 3' exonuclease, C-terminal subdomain"/>
    <property type="match status" value="2"/>
</dbReference>
<dbReference type="EMBL" id="ANFP01000010">
    <property type="protein sequence ID" value="EKQ72709.1"/>
    <property type="molecule type" value="Genomic_DNA"/>
</dbReference>
<evidence type="ECO:0000256" key="7">
    <source>
        <dbReference type="ARBA" id="ARBA00022722"/>
    </source>
</evidence>
<keyword evidence="8 16" id="KW-0227">DNA damage</keyword>
<dbReference type="Gene3D" id="3.30.420.10">
    <property type="entry name" value="Ribonuclease H-like superfamily/Ribonuclease H"/>
    <property type="match status" value="1"/>
</dbReference>
<dbReference type="NCBIfam" id="TIGR00593">
    <property type="entry name" value="pola"/>
    <property type="match status" value="1"/>
</dbReference>
<dbReference type="InterPro" id="IPR002421">
    <property type="entry name" value="5-3_exonuclease"/>
</dbReference>
<dbReference type="AlphaFoldDB" id="A0AB72ZW88"/>
<proteinExistence type="inferred from homology"/>
<evidence type="ECO:0000256" key="4">
    <source>
        <dbReference type="ARBA" id="ARBA00022679"/>
    </source>
</evidence>
<feature type="domain" description="DNA-directed DNA polymerase family A palm" evidence="19">
    <location>
        <begin position="671"/>
        <end position="873"/>
    </location>
</feature>
<dbReference type="CDD" id="cd08637">
    <property type="entry name" value="DNA_pol_A_pol_I_C"/>
    <property type="match status" value="1"/>
</dbReference>
<dbReference type="FunFam" id="1.10.150.20:FF:000002">
    <property type="entry name" value="DNA polymerase I"/>
    <property type="match status" value="1"/>
</dbReference>
<comment type="catalytic activity">
    <reaction evidence="14 16">
        <text>DNA(n) + a 2'-deoxyribonucleoside 5'-triphosphate = DNA(n+1) + diphosphate</text>
        <dbReference type="Rhea" id="RHEA:22508"/>
        <dbReference type="Rhea" id="RHEA-COMP:17339"/>
        <dbReference type="Rhea" id="RHEA-COMP:17340"/>
        <dbReference type="ChEBI" id="CHEBI:33019"/>
        <dbReference type="ChEBI" id="CHEBI:61560"/>
        <dbReference type="ChEBI" id="CHEBI:173112"/>
        <dbReference type="EC" id="2.7.7.7"/>
    </reaction>
</comment>
<keyword evidence="5 16" id="KW-0548">Nucleotidyltransferase</keyword>
<keyword evidence="10" id="KW-0269">Exonuclease</keyword>
<keyword evidence="9" id="KW-0378">Hydrolase</keyword>
<evidence type="ECO:0000256" key="10">
    <source>
        <dbReference type="ARBA" id="ARBA00022839"/>
    </source>
</evidence>